<dbReference type="AlphaFoldDB" id="A0A7Y6C075"/>
<gene>
    <name evidence="1" type="ORF">HP552_23635</name>
</gene>
<protein>
    <submittedName>
        <fullName evidence="1">Uncharacterized protein</fullName>
    </submittedName>
</protein>
<dbReference type="EMBL" id="JABMCB010000198">
    <property type="protein sequence ID" value="NUU78208.1"/>
    <property type="molecule type" value="Genomic_DNA"/>
</dbReference>
<dbReference type="Proteomes" id="UP000526125">
    <property type="component" value="Unassembled WGS sequence"/>
</dbReference>
<keyword evidence="2" id="KW-1185">Reference proteome</keyword>
<evidence type="ECO:0000313" key="1">
    <source>
        <dbReference type="EMBL" id="NUU78208.1"/>
    </source>
</evidence>
<proteinExistence type="predicted"/>
<accession>A0A7Y6C075</accession>
<organism evidence="1 2">
    <name type="scientific">Paenibacillus xylanilyticus</name>
    <dbReference type="NCBI Taxonomy" id="248903"/>
    <lineage>
        <taxon>Bacteria</taxon>
        <taxon>Bacillati</taxon>
        <taxon>Bacillota</taxon>
        <taxon>Bacilli</taxon>
        <taxon>Bacillales</taxon>
        <taxon>Paenibacillaceae</taxon>
        <taxon>Paenibacillus</taxon>
    </lineage>
</organism>
<evidence type="ECO:0000313" key="2">
    <source>
        <dbReference type="Proteomes" id="UP000526125"/>
    </source>
</evidence>
<comment type="caution">
    <text evidence="1">The sequence shown here is derived from an EMBL/GenBank/DDBJ whole genome shotgun (WGS) entry which is preliminary data.</text>
</comment>
<sequence length="53" mass="5935">MKYTPAALTEEHIHQLKEIEQHLSDAAGEDLVLIAYAQHPDDPEDTKNSGAHR</sequence>
<reference evidence="1 2" key="1">
    <citation type="submission" date="2020-05" db="EMBL/GenBank/DDBJ databases">
        <title>Genome Sequencing of Type Strains.</title>
        <authorList>
            <person name="Lemaire J.F."/>
            <person name="Inderbitzin P."/>
            <person name="Gregorio O.A."/>
            <person name="Collins S.B."/>
            <person name="Wespe N."/>
            <person name="Knight-Connoni V."/>
        </authorList>
    </citation>
    <scope>NUCLEOTIDE SEQUENCE [LARGE SCALE GENOMIC DNA]</scope>
    <source>
        <strain evidence="1 2">LMG 21957</strain>
    </source>
</reference>
<name>A0A7Y6C075_9BACL</name>
<dbReference type="RefSeq" id="WP_175397843.1">
    <property type="nucleotide sequence ID" value="NZ_JABMCB010000198.1"/>
</dbReference>